<keyword evidence="1" id="KW-0418">Kinase</keyword>
<evidence type="ECO:0000313" key="5">
    <source>
        <dbReference type="Proteomes" id="UP000812013"/>
    </source>
</evidence>
<sequence length="171" mass="17987">MTGFFSPQPSAVTGDPARSPEVPEGHHQPVAVHQDERPLPHHPTAAGTARRHAWQVLADWGVEVEEIFDALLVVSELVTNAVEHALPPVVLRLKITAAADGSTRLLADVIDGGPAPQDGAWTSSCPADEHGRGQQIVAALAECTTAQRCDRGVDHGATLKSATPVLVRDAA</sequence>
<dbReference type="SUPFAM" id="SSF55874">
    <property type="entry name" value="ATPase domain of HSP90 chaperone/DNA topoisomerase II/histidine kinase"/>
    <property type="match status" value="1"/>
</dbReference>
<dbReference type="CDD" id="cd16936">
    <property type="entry name" value="HATPase_RsbW-like"/>
    <property type="match status" value="1"/>
</dbReference>
<dbReference type="InterPro" id="IPR003594">
    <property type="entry name" value="HATPase_dom"/>
</dbReference>
<dbReference type="Pfam" id="PF13581">
    <property type="entry name" value="HATPase_c_2"/>
    <property type="match status" value="1"/>
</dbReference>
<dbReference type="PANTHER" id="PTHR35526">
    <property type="entry name" value="ANTI-SIGMA-F FACTOR RSBW-RELATED"/>
    <property type="match status" value="1"/>
</dbReference>
<keyword evidence="5" id="KW-1185">Reference proteome</keyword>
<evidence type="ECO:0000256" key="1">
    <source>
        <dbReference type="ARBA" id="ARBA00022527"/>
    </source>
</evidence>
<protein>
    <submittedName>
        <fullName evidence="4">ATP-binding protein</fullName>
    </submittedName>
</protein>
<dbReference type="GO" id="GO:0005524">
    <property type="term" value="F:ATP binding"/>
    <property type="evidence" value="ECO:0007669"/>
    <property type="project" value="UniProtKB-KW"/>
</dbReference>
<keyword evidence="1" id="KW-0808">Transferase</keyword>
<keyword evidence="4" id="KW-0067">ATP-binding</keyword>
<dbReference type="InterPro" id="IPR050267">
    <property type="entry name" value="Anti-sigma-factor_SerPK"/>
</dbReference>
<feature type="region of interest" description="Disordered" evidence="2">
    <location>
        <begin position="1"/>
        <end position="47"/>
    </location>
</feature>
<reference evidence="4 5" key="1">
    <citation type="submission" date="2019-12" db="EMBL/GenBank/DDBJ databases">
        <title>Genome sequence of Streptomyces bambusae.</title>
        <authorList>
            <person name="Bansal K."/>
            <person name="Choksket S."/>
            <person name="Korpole S."/>
            <person name="Patil P.B."/>
        </authorList>
    </citation>
    <scope>NUCLEOTIDE SEQUENCE [LARGE SCALE GENOMIC DNA]</scope>
    <source>
        <strain evidence="4 5">SK60</strain>
    </source>
</reference>
<dbReference type="Proteomes" id="UP000812013">
    <property type="component" value="Unassembled WGS sequence"/>
</dbReference>
<accession>A0ABS6YYW4</accession>
<feature type="domain" description="Histidine kinase/HSP90-like ATPase" evidence="3">
    <location>
        <begin position="40"/>
        <end position="144"/>
    </location>
</feature>
<keyword evidence="1" id="KW-0723">Serine/threonine-protein kinase</keyword>
<dbReference type="InterPro" id="IPR036890">
    <property type="entry name" value="HATPase_C_sf"/>
</dbReference>
<evidence type="ECO:0000259" key="3">
    <source>
        <dbReference type="Pfam" id="PF13581"/>
    </source>
</evidence>
<dbReference type="Gene3D" id="3.30.565.10">
    <property type="entry name" value="Histidine kinase-like ATPase, C-terminal domain"/>
    <property type="match status" value="1"/>
</dbReference>
<comment type="caution">
    <text evidence="4">The sequence shown here is derived from an EMBL/GenBank/DDBJ whole genome shotgun (WGS) entry which is preliminary data.</text>
</comment>
<proteinExistence type="predicted"/>
<gene>
    <name evidence="4" type="ORF">GPJ59_01660</name>
</gene>
<name>A0ABS6YYW4_9ACTN</name>
<dbReference type="EMBL" id="WTFF01000005">
    <property type="protein sequence ID" value="MBW5480637.1"/>
    <property type="molecule type" value="Genomic_DNA"/>
</dbReference>
<feature type="compositionally biased region" description="Polar residues" evidence="2">
    <location>
        <begin position="1"/>
        <end position="11"/>
    </location>
</feature>
<organism evidence="4 5">
    <name type="scientific">Streptomyces bambusae</name>
    <dbReference type="NCBI Taxonomy" id="1550616"/>
    <lineage>
        <taxon>Bacteria</taxon>
        <taxon>Bacillati</taxon>
        <taxon>Actinomycetota</taxon>
        <taxon>Actinomycetes</taxon>
        <taxon>Kitasatosporales</taxon>
        <taxon>Streptomycetaceae</taxon>
        <taxon>Streptomyces</taxon>
    </lineage>
</organism>
<evidence type="ECO:0000313" key="4">
    <source>
        <dbReference type="EMBL" id="MBW5480637.1"/>
    </source>
</evidence>
<dbReference type="PANTHER" id="PTHR35526:SF3">
    <property type="entry name" value="ANTI-SIGMA-F FACTOR RSBW"/>
    <property type="match status" value="1"/>
</dbReference>
<keyword evidence="4" id="KW-0547">Nucleotide-binding</keyword>
<feature type="compositionally biased region" description="Basic and acidic residues" evidence="2">
    <location>
        <begin position="21"/>
        <end position="39"/>
    </location>
</feature>
<evidence type="ECO:0000256" key="2">
    <source>
        <dbReference type="SAM" id="MobiDB-lite"/>
    </source>
</evidence>